<dbReference type="AlphaFoldDB" id="A0A9Q0RZX4"/>
<gene>
    <name evidence="4" type="primary">PDCD6IP</name>
    <name evidence="4" type="ORF">Bhyg_11063</name>
</gene>
<evidence type="ECO:0000256" key="1">
    <source>
        <dbReference type="SAM" id="Coils"/>
    </source>
</evidence>
<dbReference type="InterPro" id="IPR025304">
    <property type="entry name" value="ALIX_V_dom"/>
</dbReference>
<dbReference type="PANTHER" id="PTHR23030">
    <property type="entry name" value="PCD6 INTERACTING PROTEIN-RELATED"/>
    <property type="match status" value="1"/>
</dbReference>
<dbReference type="GO" id="GO:0005768">
    <property type="term" value="C:endosome"/>
    <property type="evidence" value="ECO:0007669"/>
    <property type="project" value="TreeGrafter"/>
</dbReference>
<accession>A0A9Q0RZX4</accession>
<reference evidence="4" key="1">
    <citation type="submission" date="2022-07" db="EMBL/GenBank/DDBJ databases">
        <authorList>
            <person name="Trinca V."/>
            <person name="Uliana J.V.C."/>
            <person name="Torres T.T."/>
            <person name="Ward R.J."/>
            <person name="Monesi N."/>
        </authorList>
    </citation>
    <scope>NUCLEOTIDE SEQUENCE</scope>
    <source>
        <strain evidence="4">HSMRA1968</strain>
        <tissue evidence="4">Whole embryos</tissue>
    </source>
</reference>
<feature type="region of interest" description="Disordered" evidence="2">
    <location>
        <begin position="709"/>
        <end position="746"/>
    </location>
</feature>
<evidence type="ECO:0000313" key="4">
    <source>
        <dbReference type="EMBL" id="KAJ6638328.1"/>
    </source>
</evidence>
<feature type="compositionally biased region" description="Low complexity" evidence="2">
    <location>
        <begin position="800"/>
        <end position="825"/>
    </location>
</feature>
<dbReference type="EMBL" id="WJQU01000003">
    <property type="protein sequence ID" value="KAJ6638328.1"/>
    <property type="molecule type" value="Genomic_DNA"/>
</dbReference>
<protein>
    <submittedName>
        <fullName evidence="4">Programmed cell death 6-interacting protein</fullName>
    </submittedName>
</protein>
<evidence type="ECO:0000313" key="5">
    <source>
        <dbReference type="Proteomes" id="UP001151699"/>
    </source>
</evidence>
<feature type="region of interest" description="Disordered" evidence="2">
    <location>
        <begin position="783"/>
        <end position="825"/>
    </location>
</feature>
<dbReference type="CDD" id="cd09240">
    <property type="entry name" value="BRO1_Alix"/>
    <property type="match status" value="1"/>
</dbReference>
<dbReference type="Gene3D" id="1.20.140.50">
    <property type="entry name" value="alix/aip1 like domains"/>
    <property type="match status" value="1"/>
</dbReference>
<dbReference type="Pfam" id="PF03097">
    <property type="entry name" value="BRO1"/>
    <property type="match status" value="1"/>
</dbReference>
<dbReference type="OrthoDB" id="2141925at2759"/>
<keyword evidence="1" id="KW-0175">Coiled coil</keyword>
<dbReference type="Gene3D" id="1.20.120.560">
    <property type="entry name" value="alix/aip1 in complex with the ypdl late domain"/>
    <property type="match status" value="1"/>
</dbReference>
<keyword evidence="5" id="KW-1185">Reference proteome</keyword>
<dbReference type="InterPro" id="IPR004328">
    <property type="entry name" value="BRO1_dom"/>
</dbReference>
<dbReference type="Pfam" id="PF13949">
    <property type="entry name" value="ALIX_LYPXL_bnd"/>
    <property type="match status" value="1"/>
</dbReference>
<dbReference type="SMART" id="SM01041">
    <property type="entry name" value="BRO1"/>
    <property type="match status" value="1"/>
</dbReference>
<dbReference type="InterPro" id="IPR038499">
    <property type="entry name" value="BRO1_sf"/>
</dbReference>
<dbReference type="FunFam" id="1.25.40.280:FF:000001">
    <property type="entry name" value="programmed cell death 6-interacting protein-like isoform X1"/>
    <property type="match status" value="1"/>
</dbReference>
<dbReference type="Proteomes" id="UP001151699">
    <property type="component" value="Chromosome X"/>
</dbReference>
<name>A0A9Q0RZX4_9DIPT</name>
<dbReference type="PROSITE" id="PS51180">
    <property type="entry name" value="BRO1"/>
    <property type="match status" value="1"/>
</dbReference>
<dbReference type="GO" id="GO:0000281">
    <property type="term" value="P:mitotic cytokinesis"/>
    <property type="evidence" value="ECO:0007669"/>
    <property type="project" value="TreeGrafter"/>
</dbReference>
<sequence length="825" mass="91113">MSQLLVVPPKKPSEVNISPLNNLIQSAYNSNSPGTAVNYSEAVNEFGKLRNVAIWKFFEKHEGSLEVVYGYYDQLCALETKIPVNELQIPFKWKDAFDKGSLFVGRMSLTLTSLAYEKVCVLFNIAALQSAVAAAQSVDSDEGLKLATKLFQQSAGIFNYLKGVTPAAIPQEPTPDLNPDTLQVLSSLMIAQAQEIFIVKAIRDNMKDAVIAKLACQCDELYAEALRGLQKDSLRAMWEKEWIPTITGKQQGFQALAQLYQSLVCRSNKSVGEEISRLQYAVELFKAAQSRSGHANLFEEYAAKAQRNLVESKKDNDFIYNEIIPDVKSLPSPGKALLAKPTVLQGTLSSNPKDLFEKLVPVALHQAMTACETRKNEFVNSEIMKLRESTQMLNSILASLNLPAAIEVNKGCVLPPSLLEKAEDVRKKGGIEYIRSLITELPELLKRNREILDVTDRMLDEEAQSDKELREQFKQLTRTPSDKLTVNFRSNAAKYREIINNAVQADKVVRDKFDQCAYGMEMLSKSAGELETAVPTSNKAAVTSCSSIDRLKQLMESVATLKAERDVIESELKSATVNMKSEFLEALSKDGAINEPALSVTGIGKILGPLQNHVKESIQRQETLVLDIQSAHKSFVAETGAGTGSRDAFFTELAKAYASFIELENNLKEGTKFYNDLTQLLVALQNKVSDYCFARQTEKKEFLKDLTSELSNHTPAPPPTAPANFGSANTTPANAPGSTPYPTQMQGMPMPYGASAATPYPSYVPPPMPQGFNPYATLPYPSTPYNYQSFPQGPQQYGTYPGSYAQQQQQQQPPPGYTGYKPPGW</sequence>
<dbReference type="Gene3D" id="1.25.40.280">
    <property type="entry name" value="alix/aip1 like domains"/>
    <property type="match status" value="1"/>
</dbReference>
<feature type="coiled-coil region" evidence="1">
    <location>
        <begin position="551"/>
        <end position="578"/>
    </location>
</feature>
<feature type="compositionally biased region" description="Polar residues" evidence="2">
    <location>
        <begin position="783"/>
        <end position="798"/>
    </location>
</feature>
<organism evidence="4 5">
    <name type="scientific">Pseudolycoriella hygida</name>
    <dbReference type="NCBI Taxonomy" id="35572"/>
    <lineage>
        <taxon>Eukaryota</taxon>
        <taxon>Metazoa</taxon>
        <taxon>Ecdysozoa</taxon>
        <taxon>Arthropoda</taxon>
        <taxon>Hexapoda</taxon>
        <taxon>Insecta</taxon>
        <taxon>Pterygota</taxon>
        <taxon>Neoptera</taxon>
        <taxon>Endopterygota</taxon>
        <taxon>Diptera</taxon>
        <taxon>Nematocera</taxon>
        <taxon>Sciaroidea</taxon>
        <taxon>Sciaridae</taxon>
        <taxon>Pseudolycoriella</taxon>
    </lineage>
</organism>
<evidence type="ECO:0000259" key="3">
    <source>
        <dbReference type="PROSITE" id="PS51180"/>
    </source>
</evidence>
<feature type="domain" description="BRO1" evidence="3">
    <location>
        <begin position="3"/>
        <end position="393"/>
    </location>
</feature>
<dbReference type="PANTHER" id="PTHR23030:SF39">
    <property type="entry name" value="PROGRAMMED CELL DEATH 6-INTERACTING PROTEIN"/>
    <property type="match status" value="1"/>
</dbReference>
<evidence type="ECO:0000256" key="2">
    <source>
        <dbReference type="SAM" id="MobiDB-lite"/>
    </source>
</evidence>
<proteinExistence type="predicted"/>
<feature type="compositionally biased region" description="Polar residues" evidence="2">
    <location>
        <begin position="726"/>
        <end position="746"/>
    </location>
</feature>
<comment type="caution">
    <text evidence="4">The sequence shown here is derived from an EMBL/GenBank/DDBJ whole genome shotgun (WGS) entry which is preliminary data.</text>
</comment>